<feature type="region of interest" description="Disordered" evidence="2">
    <location>
        <begin position="77"/>
        <end position="96"/>
    </location>
</feature>
<dbReference type="CDD" id="cd11717">
    <property type="entry name" value="THUMP_THUMPD1_like"/>
    <property type="match status" value="1"/>
</dbReference>
<feature type="compositionally biased region" description="Basic and acidic residues" evidence="2">
    <location>
        <begin position="288"/>
        <end position="303"/>
    </location>
</feature>
<dbReference type="PANTHER" id="PTHR13452">
    <property type="entry name" value="THUMP DOMAIN CONTAINING PROTEIN 1-RELATED"/>
    <property type="match status" value="1"/>
</dbReference>
<dbReference type="PANTHER" id="PTHR13452:SF10">
    <property type="entry name" value="THUMP DOMAIN-CONTAINING PROTEIN 1"/>
    <property type="match status" value="1"/>
</dbReference>
<dbReference type="AlphaFoldDB" id="A0A9P4UCN5"/>
<reference evidence="4" key="1">
    <citation type="journal article" date="2020" name="Stud. Mycol.">
        <title>101 Dothideomycetes genomes: a test case for predicting lifestyles and emergence of pathogens.</title>
        <authorList>
            <person name="Haridas S."/>
            <person name="Albert R."/>
            <person name="Binder M."/>
            <person name="Bloem J."/>
            <person name="Labutti K."/>
            <person name="Salamov A."/>
            <person name="Andreopoulos B."/>
            <person name="Baker S."/>
            <person name="Barry K."/>
            <person name="Bills G."/>
            <person name="Bluhm B."/>
            <person name="Cannon C."/>
            <person name="Castanera R."/>
            <person name="Culley D."/>
            <person name="Daum C."/>
            <person name="Ezra D."/>
            <person name="Gonzalez J."/>
            <person name="Henrissat B."/>
            <person name="Kuo A."/>
            <person name="Liang C."/>
            <person name="Lipzen A."/>
            <person name="Lutzoni F."/>
            <person name="Magnuson J."/>
            <person name="Mondo S."/>
            <person name="Nolan M."/>
            <person name="Ohm R."/>
            <person name="Pangilinan J."/>
            <person name="Park H.-J."/>
            <person name="Ramirez L."/>
            <person name="Alfaro M."/>
            <person name="Sun H."/>
            <person name="Tritt A."/>
            <person name="Yoshinaga Y."/>
            <person name="Zwiers L.-H."/>
            <person name="Turgeon B."/>
            <person name="Goodwin S."/>
            <person name="Spatafora J."/>
            <person name="Crous P."/>
            <person name="Grigoriev I."/>
        </authorList>
    </citation>
    <scope>NUCLEOTIDE SEQUENCE</scope>
    <source>
        <strain evidence="4">CBS 690.94</strain>
    </source>
</reference>
<dbReference type="GO" id="GO:0003723">
    <property type="term" value="F:RNA binding"/>
    <property type="evidence" value="ECO:0007669"/>
    <property type="project" value="UniProtKB-UniRule"/>
</dbReference>
<comment type="caution">
    <text evidence="4">The sequence shown here is derived from an EMBL/GenBank/DDBJ whole genome shotgun (WGS) entry which is preliminary data.</text>
</comment>
<dbReference type="InterPro" id="IPR040183">
    <property type="entry name" value="THUMPD1-like"/>
</dbReference>
<proteinExistence type="predicted"/>
<feature type="compositionally biased region" description="Polar residues" evidence="2">
    <location>
        <begin position="322"/>
        <end position="338"/>
    </location>
</feature>
<name>A0A9P4UCN5_9PLEO</name>
<dbReference type="Proteomes" id="UP000799764">
    <property type="component" value="Unassembled WGS sequence"/>
</dbReference>
<feature type="region of interest" description="Disordered" evidence="2">
    <location>
        <begin position="1"/>
        <end position="42"/>
    </location>
</feature>
<dbReference type="SUPFAM" id="SSF143437">
    <property type="entry name" value="THUMP domain-like"/>
    <property type="match status" value="1"/>
</dbReference>
<evidence type="ECO:0000256" key="2">
    <source>
        <dbReference type="SAM" id="MobiDB-lite"/>
    </source>
</evidence>
<feature type="region of interest" description="Disordered" evidence="2">
    <location>
        <begin position="278"/>
        <end position="359"/>
    </location>
</feature>
<feature type="compositionally biased region" description="Acidic residues" evidence="2">
    <location>
        <begin position="83"/>
        <end position="96"/>
    </location>
</feature>
<dbReference type="PROSITE" id="PS51165">
    <property type="entry name" value="THUMP"/>
    <property type="match status" value="1"/>
</dbReference>
<evidence type="ECO:0000259" key="3">
    <source>
        <dbReference type="PROSITE" id="PS51165"/>
    </source>
</evidence>
<dbReference type="EMBL" id="MU001501">
    <property type="protein sequence ID" value="KAF2444352.1"/>
    <property type="molecule type" value="Genomic_DNA"/>
</dbReference>
<evidence type="ECO:0000313" key="5">
    <source>
        <dbReference type="Proteomes" id="UP000799764"/>
    </source>
</evidence>
<dbReference type="SMART" id="SM00981">
    <property type="entry name" value="THUMP"/>
    <property type="match status" value="1"/>
</dbReference>
<dbReference type="InterPro" id="IPR004114">
    <property type="entry name" value="THUMP_dom"/>
</dbReference>
<evidence type="ECO:0000256" key="1">
    <source>
        <dbReference type="PROSITE-ProRule" id="PRU00529"/>
    </source>
</evidence>
<feature type="compositionally biased region" description="Basic and acidic residues" evidence="2">
    <location>
        <begin position="10"/>
        <end position="19"/>
    </location>
</feature>
<protein>
    <recommendedName>
        <fullName evidence="3">THUMP domain-containing protein</fullName>
    </recommendedName>
</protein>
<keyword evidence="5" id="KW-1185">Reference proteome</keyword>
<gene>
    <name evidence="4" type="ORF">P171DRAFT_432410</name>
</gene>
<accession>A0A9P4UCN5</accession>
<dbReference type="FunFam" id="3.30.2300.10:FF:000001">
    <property type="entry name" value="THUMP domain-containing protein 1"/>
    <property type="match status" value="1"/>
</dbReference>
<feature type="domain" description="THUMP" evidence="3">
    <location>
        <begin position="147"/>
        <end position="253"/>
    </location>
</feature>
<dbReference type="Gene3D" id="3.30.2300.10">
    <property type="entry name" value="THUMP superfamily"/>
    <property type="match status" value="1"/>
</dbReference>
<dbReference type="OrthoDB" id="367221at2759"/>
<sequence>MATDPRKRKAGPDQRDGGNRKKSKGRQKWTVPGGENRGIQAGDTGIWVTCAMNKEAPSVSDLRNLFEKYASQLYGDTQTAEAAEGEDSGASDGDIENEIRKEVEGIRKPKVAPLFKNVKLPGQCLIFFKTRSPVEPVSFLHKICQDTADGVEPQRCRFVKRLTPLSAIGKVAGSGLKDIATEVLAPHFHGPEKTGKKFAIRVNIRNNKQISRDEIIQQVASLVGKGHKVDLSGYDLLILVEVYQSVVGMSVVGSDYDKLKKYNIAELRDNTISNDQKELAADNTISNDQKEVTDDNTKPKDQEEVAEDNTNPQDQEDVAEDNATSNNQKEAEDNATSNDQKEAADDNAISEDQKQVTEV</sequence>
<evidence type="ECO:0000313" key="4">
    <source>
        <dbReference type="EMBL" id="KAF2444352.1"/>
    </source>
</evidence>
<organism evidence="4 5">
    <name type="scientific">Karstenula rhodostoma CBS 690.94</name>
    <dbReference type="NCBI Taxonomy" id="1392251"/>
    <lineage>
        <taxon>Eukaryota</taxon>
        <taxon>Fungi</taxon>
        <taxon>Dikarya</taxon>
        <taxon>Ascomycota</taxon>
        <taxon>Pezizomycotina</taxon>
        <taxon>Dothideomycetes</taxon>
        <taxon>Pleosporomycetidae</taxon>
        <taxon>Pleosporales</taxon>
        <taxon>Massarineae</taxon>
        <taxon>Didymosphaeriaceae</taxon>
        <taxon>Karstenula</taxon>
    </lineage>
</organism>
<dbReference type="Pfam" id="PF02926">
    <property type="entry name" value="THUMP"/>
    <property type="match status" value="1"/>
</dbReference>
<keyword evidence="1" id="KW-0694">RNA-binding</keyword>
<dbReference type="GO" id="GO:0006400">
    <property type="term" value="P:tRNA modification"/>
    <property type="evidence" value="ECO:0007669"/>
    <property type="project" value="InterPro"/>
</dbReference>